<dbReference type="InterPro" id="IPR036291">
    <property type="entry name" value="NAD(P)-bd_dom_sf"/>
</dbReference>
<dbReference type="AlphaFoldDB" id="A0A4R6S7L5"/>
<dbReference type="PANTHER" id="PTHR44196:SF1">
    <property type="entry name" value="DEHYDROGENASE_REDUCTASE SDR FAMILY MEMBER 7B"/>
    <property type="match status" value="1"/>
</dbReference>
<evidence type="ECO:0000313" key="3">
    <source>
        <dbReference type="EMBL" id="TDP95711.1"/>
    </source>
</evidence>
<dbReference type="OrthoDB" id="9765468at2"/>
<comment type="similarity">
    <text evidence="1">Belongs to the short-chain dehydrogenases/reductases (SDR) family.</text>
</comment>
<dbReference type="PANTHER" id="PTHR44196">
    <property type="entry name" value="DEHYDROGENASE/REDUCTASE SDR FAMILY MEMBER 7B"/>
    <property type="match status" value="1"/>
</dbReference>
<evidence type="ECO:0000256" key="2">
    <source>
        <dbReference type="ARBA" id="ARBA00023002"/>
    </source>
</evidence>
<reference evidence="3 4" key="1">
    <citation type="submission" date="2019-03" db="EMBL/GenBank/DDBJ databases">
        <title>Genomic analyses of the natural microbiome of Caenorhabditis elegans.</title>
        <authorList>
            <person name="Samuel B."/>
        </authorList>
    </citation>
    <scope>NUCLEOTIDE SEQUENCE [LARGE SCALE GENOMIC DNA]</scope>
    <source>
        <strain evidence="3 4">JUb18</strain>
    </source>
</reference>
<dbReference type="GO" id="GO:0016491">
    <property type="term" value="F:oxidoreductase activity"/>
    <property type="evidence" value="ECO:0007669"/>
    <property type="project" value="UniProtKB-KW"/>
</dbReference>
<evidence type="ECO:0000256" key="1">
    <source>
        <dbReference type="ARBA" id="ARBA00006484"/>
    </source>
</evidence>
<proteinExistence type="inferred from homology"/>
<accession>A0A4R6S7L5</accession>
<dbReference type="Proteomes" id="UP000295601">
    <property type="component" value="Unassembled WGS sequence"/>
</dbReference>
<dbReference type="EMBL" id="SNYA01000001">
    <property type="protein sequence ID" value="TDP95711.1"/>
    <property type="molecule type" value="Genomic_DNA"/>
</dbReference>
<dbReference type="Gene3D" id="3.40.50.720">
    <property type="entry name" value="NAD(P)-binding Rossmann-like Domain"/>
    <property type="match status" value="1"/>
</dbReference>
<comment type="caution">
    <text evidence="3">The sequence shown here is derived from an EMBL/GenBank/DDBJ whole genome shotgun (WGS) entry which is preliminary data.</text>
</comment>
<name>A0A4R6S7L5_9MICO</name>
<sequence length="233" mass="24745">MRALIVGASSGLGRALFDGLQRDGHEVFGVARSVPRGGDLTHWIAADFRDPALAADTVSAAAPAELDAVIYNLGVWEPTAFTPEYEFTSQEDTMTVDLIATNVTGPLLLLQRLMPRLLASKRPRVILTGSTSALPGNGRPEVAFGASKTALNGIAEALREGYRAQQLAVTTLQLGSLNTEDSLDVDRDIAAAREGGSLIPVHDVVAVVRTVLGLSSASFVREVVLPALRDERF</sequence>
<dbReference type="SUPFAM" id="SSF51735">
    <property type="entry name" value="NAD(P)-binding Rossmann-fold domains"/>
    <property type="match status" value="1"/>
</dbReference>
<dbReference type="RefSeq" id="WP_133615589.1">
    <property type="nucleotide sequence ID" value="NZ_SNYA01000001.1"/>
</dbReference>
<keyword evidence="2" id="KW-0560">Oxidoreductase</keyword>
<organism evidence="3 4">
    <name type="scientific">Leucobacter luti</name>
    <dbReference type="NCBI Taxonomy" id="340320"/>
    <lineage>
        <taxon>Bacteria</taxon>
        <taxon>Bacillati</taxon>
        <taxon>Actinomycetota</taxon>
        <taxon>Actinomycetes</taxon>
        <taxon>Micrococcales</taxon>
        <taxon>Microbacteriaceae</taxon>
        <taxon>Leucobacter</taxon>
    </lineage>
</organism>
<evidence type="ECO:0000313" key="4">
    <source>
        <dbReference type="Proteomes" id="UP000295601"/>
    </source>
</evidence>
<dbReference type="Pfam" id="PF00106">
    <property type="entry name" value="adh_short"/>
    <property type="match status" value="1"/>
</dbReference>
<dbReference type="PRINTS" id="PR00081">
    <property type="entry name" value="GDHRDH"/>
</dbReference>
<keyword evidence="4" id="KW-1185">Reference proteome</keyword>
<gene>
    <name evidence="3" type="ORF">EDF62_0405</name>
</gene>
<dbReference type="InterPro" id="IPR002347">
    <property type="entry name" value="SDR_fam"/>
</dbReference>
<dbReference type="CDD" id="cd05233">
    <property type="entry name" value="SDR_c"/>
    <property type="match status" value="1"/>
</dbReference>
<dbReference type="GO" id="GO:0016020">
    <property type="term" value="C:membrane"/>
    <property type="evidence" value="ECO:0007669"/>
    <property type="project" value="TreeGrafter"/>
</dbReference>
<protein>
    <submittedName>
        <fullName evidence="3">Short-subunit dehydrogenase</fullName>
    </submittedName>
</protein>